<dbReference type="Gene3D" id="1.10.260.40">
    <property type="entry name" value="lambda repressor-like DNA-binding domains"/>
    <property type="match status" value="1"/>
</dbReference>
<reference evidence="2" key="1">
    <citation type="submission" date="2021-04" db="EMBL/GenBank/DDBJ databases">
        <title>Genomic sequence of Actinosynnema pretiosum subsp. pretiosum ATCC 31280 (C-14919).</title>
        <authorList>
            <person name="Bai L."/>
            <person name="Wang X."/>
            <person name="Xiao Y."/>
        </authorList>
    </citation>
    <scope>NUCLEOTIDE SEQUENCE</scope>
    <source>
        <strain evidence="2">ATCC 31280</strain>
    </source>
</reference>
<dbReference type="Proteomes" id="UP000677152">
    <property type="component" value="Chromosome"/>
</dbReference>
<evidence type="ECO:0000313" key="2">
    <source>
        <dbReference type="EMBL" id="QUF05233.1"/>
    </source>
</evidence>
<dbReference type="SUPFAM" id="SSF47413">
    <property type="entry name" value="lambda repressor-like DNA-binding domains"/>
    <property type="match status" value="1"/>
</dbReference>
<accession>A0AA45L9G4</accession>
<dbReference type="Pfam" id="PF13560">
    <property type="entry name" value="HTH_31"/>
    <property type="match status" value="1"/>
</dbReference>
<evidence type="ECO:0000259" key="1">
    <source>
        <dbReference type="PROSITE" id="PS50943"/>
    </source>
</evidence>
<name>A0AA45L9G4_9PSEU</name>
<dbReference type="GO" id="GO:0003677">
    <property type="term" value="F:DNA binding"/>
    <property type="evidence" value="ECO:0007669"/>
    <property type="project" value="InterPro"/>
</dbReference>
<proteinExistence type="predicted"/>
<gene>
    <name evidence="2" type="ORF">KCV87_03725</name>
</gene>
<organism evidence="2 3">
    <name type="scientific">Actinosynnema pretiosum subsp. pretiosum</name>
    <dbReference type="NCBI Taxonomy" id="103721"/>
    <lineage>
        <taxon>Bacteria</taxon>
        <taxon>Bacillati</taxon>
        <taxon>Actinomycetota</taxon>
        <taxon>Actinomycetes</taxon>
        <taxon>Pseudonocardiales</taxon>
        <taxon>Pseudonocardiaceae</taxon>
        <taxon>Actinosynnema</taxon>
    </lineage>
</organism>
<sequence>MPTDEQSEGVGERIAVQRKLAGLTQQALAKRAHVSLSLIKGVEQGRIPASPALVSQVSRALKVEATILLGQPYRPEDRSSLRVHSVIPGLRRALAAYRLPADEGISPRGYDELAAGVAAASKMRHAATLDVLGAELPGLLDEIRSAIDEARGVERQRLFSLLAEAYAAAGQVAWKLGYADLSSLATERVEWAAKESGDPLAMGAADFYIAGELIAAAEWRGALSYLDGSRRRLEHVVRKDDEAALSIYGVLHLKSGLAAARAGKADESDAHLAEARGIAERVPLGSDHYRLAFDRDSVNIWTVGLAVERMDGTEAVKRAHGMRFSKTTPRERVGHHYIDLARGYQLHGDRDRALHTLQIARRTSPQQVRYHPQVRETLLTLAEQDRRRSDSLAGLARWIGMPV</sequence>
<dbReference type="AlphaFoldDB" id="A0AA45L9G4"/>
<dbReference type="PROSITE" id="PS50943">
    <property type="entry name" value="HTH_CROC1"/>
    <property type="match status" value="1"/>
</dbReference>
<dbReference type="CDD" id="cd00093">
    <property type="entry name" value="HTH_XRE"/>
    <property type="match status" value="1"/>
</dbReference>
<dbReference type="InterPro" id="IPR001387">
    <property type="entry name" value="Cro/C1-type_HTH"/>
</dbReference>
<evidence type="ECO:0000313" key="3">
    <source>
        <dbReference type="Proteomes" id="UP000677152"/>
    </source>
</evidence>
<dbReference type="InterPro" id="IPR010982">
    <property type="entry name" value="Lambda_DNA-bd_dom_sf"/>
</dbReference>
<feature type="domain" description="HTH cro/C1-type" evidence="1">
    <location>
        <begin position="14"/>
        <end position="68"/>
    </location>
</feature>
<dbReference type="EMBL" id="CP073249">
    <property type="protein sequence ID" value="QUF05233.1"/>
    <property type="molecule type" value="Genomic_DNA"/>
</dbReference>
<dbReference type="SMART" id="SM00530">
    <property type="entry name" value="HTH_XRE"/>
    <property type="match status" value="1"/>
</dbReference>
<protein>
    <submittedName>
        <fullName evidence="2">Helix-turn-helix transcriptional regulator</fullName>
    </submittedName>
</protein>